<accession>A0A1Z2XVZ1</accession>
<reference evidence="2" key="1">
    <citation type="journal article" date="2017" name="Genome Announc.">
        <title>High-Quality Whole-Genome Sequences of the Oligo-Mouse-Microbiota Bacterial Community.</title>
        <authorList>
            <person name="Garzetti D."/>
            <person name="Brugiroux S."/>
            <person name="Bunk B."/>
            <person name="Pukall R."/>
            <person name="McCoy K.D."/>
            <person name="Macpherson A.J."/>
            <person name="Stecher B."/>
        </authorList>
    </citation>
    <scope>NUCLEOTIDE SEQUENCE</scope>
    <source>
        <strain evidence="2">KB18</strain>
    </source>
</reference>
<dbReference type="EMBL" id="CP021422">
    <property type="protein sequence ID" value="ASB42614.1"/>
    <property type="molecule type" value="Genomic_DNA"/>
</dbReference>
<dbReference type="InterPro" id="IPR013216">
    <property type="entry name" value="Methyltransf_11"/>
</dbReference>
<feature type="domain" description="Methyltransferase type 11" evidence="1">
    <location>
        <begin position="47"/>
        <end position="140"/>
    </location>
</feature>
<proteinExistence type="predicted"/>
<dbReference type="RefSeq" id="WP_066537394.1">
    <property type="nucleotide sequence ID" value="NZ_CP021422.1"/>
</dbReference>
<dbReference type="SUPFAM" id="SSF53335">
    <property type="entry name" value="S-adenosyl-L-methionine-dependent methyltransferases"/>
    <property type="match status" value="1"/>
</dbReference>
<dbReference type="GO" id="GO:0032259">
    <property type="term" value="P:methylation"/>
    <property type="evidence" value="ECO:0007669"/>
    <property type="project" value="UniProtKB-KW"/>
</dbReference>
<dbReference type="InterPro" id="IPR029063">
    <property type="entry name" value="SAM-dependent_MTases_sf"/>
</dbReference>
<evidence type="ECO:0000313" key="4">
    <source>
        <dbReference type="Proteomes" id="UP000196710"/>
    </source>
</evidence>
<organism evidence="3 5">
    <name type="scientific">Acutalibacter muris</name>
    <dbReference type="NCBI Taxonomy" id="1796620"/>
    <lineage>
        <taxon>Bacteria</taxon>
        <taxon>Bacillati</taxon>
        <taxon>Bacillota</taxon>
        <taxon>Clostridia</taxon>
        <taxon>Eubacteriales</taxon>
        <taxon>Acutalibacteraceae</taxon>
        <taxon>Acutalibacter</taxon>
    </lineage>
</organism>
<dbReference type="Gene3D" id="3.40.50.150">
    <property type="entry name" value="Vaccinia Virus protein VP39"/>
    <property type="match status" value="1"/>
</dbReference>
<reference evidence="4" key="2">
    <citation type="submission" date="2017-05" db="EMBL/GenBank/DDBJ databases">
        <title>Improved OligoMM genomes.</title>
        <authorList>
            <person name="Garzetti D."/>
        </authorList>
    </citation>
    <scope>NUCLEOTIDE SEQUENCE [LARGE SCALE GENOMIC DNA]</scope>
    <source>
        <strain evidence="4">KB18</strain>
    </source>
</reference>
<keyword evidence="4" id="KW-1185">Reference proteome</keyword>
<name>A0A1Z2XVZ1_9FIRM</name>
<dbReference type="GO" id="GO:0008757">
    <property type="term" value="F:S-adenosylmethionine-dependent methyltransferase activity"/>
    <property type="evidence" value="ECO:0007669"/>
    <property type="project" value="InterPro"/>
</dbReference>
<evidence type="ECO:0000313" key="2">
    <source>
        <dbReference type="EMBL" id="ASB42614.1"/>
    </source>
</evidence>
<keyword evidence="3" id="KW-0808">Transferase</keyword>
<dbReference type="PANTHER" id="PTHR43591">
    <property type="entry name" value="METHYLTRANSFERASE"/>
    <property type="match status" value="1"/>
</dbReference>
<reference evidence="3 5" key="3">
    <citation type="submission" date="2020-11" db="EMBL/GenBank/DDBJ databases">
        <title>Closed and high quality bacterial genomes of the OMM12 community.</title>
        <authorList>
            <person name="Marbouty M."/>
            <person name="Lamy-Besnier Q."/>
            <person name="Debarbieux L."/>
            <person name="Koszul R."/>
        </authorList>
    </citation>
    <scope>NUCLEOTIDE SEQUENCE [LARGE SCALE GENOMIC DNA]</scope>
    <source>
        <strain evidence="3 5">KB18</strain>
    </source>
</reference>
<dbReference type="EMBL" id="CP065321">
    <property type="protein sequence ID" value="QQR31912.1"/>
    <property type="molecule type" value="Genomic_DNA"/>
</dbReference>
<dbReference type="Proteomes" id="UP000196710">
    <property type="component" value="Chromosome"/>
</dbReference>
<evidence type="ECO:0000313" key="5">
    <source>
        <dbReference type="Proteomes" id="UP000596035"/>
    </source>
</evidence>
<protein>
    <submittedName>
        <fullName evidence="3">Class I SAM-dependent methyltransferase</fullName>
    </submittedName>
</protein>
<dbReference type="KEGG" id="amur:ADH66_19410"/>
<sequence length="269" mass="30041">MNKTEVFDFYENGAEIGRLERGLGIIEAARTKELISRFIKPGMTVYDVGGGIGYYSDWLAAKGCTVSLYELAPSAVQYAKEHQTAHYYAAAADARALPVQEGSCDALLLMGPLYHLMDKEERLKALCEAYRVLRPGGLLIATGISKFSSATWALSVYRTANNFIDDEVYMNMLRGELIKGEHHRLEKYPNFIAEAYFHTPETFAAELSESGFNVSEVLAIEGIIWPTPNLNAKWEDPTSRERLLELLRLTESEPSVLGYSPHFMAVAVK</sequence>
<dbReference type="Pfam" id="PF08241">
    <property type="entry name" value="Methyltransf_11"/>
    <property type="match status" value="1"/>
</dbReference>
<dbReference type="AlphaFoldDB" id="A0A1Z2XVZ1"/>
<evidence type="ECO:0000313" key="3">
    <source>
        <dbReference type="EMBL" id="QQR31912.1"/>
    </source>
</evidence>
<gene>
    <name evidence="2" type="ORF">ADH66_19410</name>
    <name evidence="3" type="ORF">I5Q82_09840</name>
</gene>
<keyword evidence="3" id="KW-0489">Methyltransferase</keyword>
<dbReference type="CDD" id="cd02440">
    <property type="entry name" value="AdoMet_MTases"/>
    <property type="match status" value="1"/>
</dbReference>
<dbReference type="Proteomes" id="UP000596035">
    <property type="component" value="Chromosome"/>
</dbReference>
<evidence type="ECO:0000259" key="1">
    <source>
        <dbReference type="Pfam" id="PF08241"/>
    </source>
</evidence>